<dbReference type="STRING" id="105785.A0A2J7R1V9"/>
<organism evidence="5 6">
    <name type="scientific">Cryptotermes secundus</name>
    <dbReference type="NCBI Taxonomy" id="105785"/>
    <lineage>
        <taxon>Eukaryota</taxon>
        <taxon>Metazoa</taxon>
        <taxon>Ecdysozoa</taxon>
        <taxon>Arthropoda</taxon>
        <taxon>Hexapoda</taxon>
        <taxon>Insecta</taxon>
        <taxon>Pterygota</taxon>
        <taxon>Neoptera</taxon>
        <taxon>Polyneoptera</taxon>
        <taxon>Dictyoptera</taxon>
        <taxon>Blattodea</taxon>
        <taxon>Blattoidea</taxon>
        <taxon>Termitoidae</taxon>
        <taxon>Kalotermitidae</taxon>
        <taxon>Cryptotermitinae</taxon>
        <taxon>Cryptotermes</taxon>
    </lineage>
</organism>
<dbReference type="EMBL" id="NEVH01008202">
    <property type="protein sequence ID" value="PNF34821.1"/>
    <property type="molecule type" value="Genomic_DNA"/>
</dbReference>
<evidence type="ECO:0000313" key="6">
    <source>
        <dbReference type="Proteomes" id="UP000235965"/>
    </source>
</evidence>
<evidence type="ECO:0008006" key="7">
    <source>
        <dbReference type="Google" id="ProtNLM"/>
    </source>
</evidence>
<dbReference type="InterPro" id="IPR051279">
    <property type="entry name" value="PP1-Reg/Actin-Interact_Protein"/>
</dbReference>
<dbReference type="InterPro" id="IPR001611">
    <property type="entry name" value="Leu-rich_rpt"/>
</dbReference>
<feature type="compositionally biased region" description="Low complexity" evidence="4">
    <location>
        <begin position="564"/>
        <end position="589"/>
    </location>
</feature>
<evidence type="ECO:0000313" key="5">
    <source>
        <dbReference type="EMBL" id="PNF34821.1"/>
    </source>
</evidence>
<keyword evidence="1" id="KW-0433">Leucine-rich repeat</keyword>
<evidence type="ECO:0000256" key="2">
    <source>
        <dbReference type="ARBA" id="ARBA00022737"/>
    </source>
</evidence>
<reference evidence="5 6" key="1">
    <citation type="submission" date="2017-12" db="EMBL/GenBank/DDBJ databases">
        <title>Hemimetabolous genomes reveal molecular basis of termite eusociality.</title>
        <authorList>
            <person name="Harrison M.C."/>
            <person name="Jongepier E."/>
            <person name="Robertson H.M."/>
            <person name="Arning N."/>
            <person name="Bitard-Feildel T."/>
            <person name="Chao H."/>
            <person name="Childers C.P."/>
            <person name="Dinh H."/>
            <person name="Doddapaneni H."/>
            <person name="Dugan S."/>
            <person name="Gowin J."/>
            <person name="Greiner C."/>
            <person name="Han Y."/>
            <person name="Hu H."/>
            <person name="Hughes D.S.T."/>
            <person name="Huylmans A.-K."/>
            <person name="Kemena C."/>
            <person name="Kremer L.P.M."/>
            <person name="Lee S.L."/>
            <person name="Lopez-Ezquerra A."/>
            <person name="Mallet L."/>
            <person name="Monroy-Kuhn J.M."/>
            <person name="Moser A."/>
            <person name="Murali S.C."/>
            <person name="Muzny D.M."/>
            <person name="Otani S."/>
            <person name="Piulachs M.-D."/>
            <person name="Poelchau M."/>
            <person name="Qu J."/>
            <person name="Schaub F."/>
            <person name="Wada-Katsumata A."/>
            <person name="Worley K.C."/>
            <person name="Xie Q."/>
            <person name="Ylla G."/>
            <person name="Poulsen M."/>
            <person name="Gibbs R.A."/>
            <person name="Schal C."/>
            <person name="Richards S."/>
            <person name="Belles X."/>
            <person name="Korb J."/>
            <person name="Bornberg-Bauer E."/>
        </authorList>
    </citation>
    <scope>NUCLEOTIDE SEQUENCE [LARGE SCALE GENOMIC DNA]</scope>
    <source>
        <tissue evidence="5">Whole body</tissue>
    </source>
</reference>
<dbReference type="PANTHER" id="PTHR24112:SF9">
    <property type="entry name" value="PROTEIN PHOSPHATASE 1 REGULATORY SUBUNIT 37"/>
    <property type="match status" value="1"/>
</dbReference>
<sequence length="1389" mass="151132">MSEESKMLPKSVEASPTLKVILPCLRSHSENHRKREPRKVSFPEEEDDLVTGYLEPANAWEYAENVSHDDLISTYKASCEKHGTYPMPHVLNQLQTLDMDAVRNECLDLKGHTLCSMQCETLEEVLKRVQFKNIDLEATSLDDESSVALFDMVEYYESAVHLNISGNENIGVRGWQACSRMIKKTRCLEHLEARNVTLNEQYMPILSRALRISTQLQVLKLENCNLSGRPIIILAAALKLNTGLKELYLADNDLGVTDAIQLGGLLRSNFTLQLLDISNNNIQDTGLGHISDGLTDQTPEQSGNGLSILVLWNNHLTRNASKHFARAVARSKTLETLNIGQNKLTNECLLVMKNSLQQNRTLLQLGMQSTHLSCEGAIALAECIEDNPVIQRIDLRDNSLKVAGLMALALSMKVNTSVTQLDLDDIPKKKMEDADALDQYVTLVTEIRGYCARNETAAREEEDIVEEGPTTGASGRGRLTNSTSRKISLTCETLLRTTAMPPQPIVPDSGLLAEPRRGSSGRLRSPAPSPIPSPISSPIPSPSRTRFQVSRVAESISLLNAGQSCSPSSSSSPVTPPSLSSSPSRFFPSTSTSRFRVTLVEPSAPPPTVTSPSGNITVGFNFRKSIADKAYEEIHNVPTDLQENTETAPGIAVTSSTVASQSASLMTHQAPLSQNVKVTVKLFPSSDSLVIENESNSSVASDTSEDTADMEVRTIMNACNLEGSSWVSCEGQDSVTVLGAENEVAVSSDKDVRTQFPFVDISSDKTLVNQVGADKDVYVAEQNSEGPAEQNSATHSVKSCEQFENSLGTVKLAEQVNNTSGTVKASRVADKSLCTMKREGQIDGNSFGTEKLVEHVDNSTGALKTNEKTGDSLFTMKPDEWVGDSLCAVKLVEQVNDSGTLKTNEHDDSLCVMKTDDQVDNSFGTVKLVESVDNTSGTMELDEWIDNNLSSQILDEQANNSLIPMKPNVGDDNSLSTVKSAEWMLNDLNTVTPDEQVDNSSGSLKQDEKVNCSLENMVRPLESTLKQQVQVENSMKEMPSQCTWKVLWAASVNPQPVSNSNTSVLATGPLVNTANGGSVLLSSCPQRTFELCQETVPSHTATQEVKTLVKQNPGLLRKERRISNCKNPVPDILNNNNKIKELTVIDISDENRLRLECKEESGCTRHCKDENYNVPKLRETVPEGDGTKSVSETLSSRSFEVGTTTGVNEICDSKSNFSLNSSQDGDTLEKDYTETCPESLKLAGSSDIVGNTSECTAEESDAELNIESNEAKDAPTNVVNIKPVTCWKQDSDQFGVDFGNGSASSGGLSNDRSWSRSCDSSFVSVKSVAATVCLMGSSSEFSSYEMDTQRGPGAGSLLLPDHSVEASVQPARKEMELLQNLELHPSNTI</sequence>
<comment type="caution">
    <text evidence="5">The sequence shown here is derived from an EMBL/GenBank/DDBJ whole genome shotgun (WGS) entry which is preliminary data.</text>
</comment>
<feature type="region of interest" description="Disordered" evidence="4">
    <location>
        <begin position="561"/>
        <end position="589"/>
    </location>
</feature>
<feature type="region of interest" description="Disordered" evidence="4">
    <location>
        <begin position="496"/>
        <end position="548"/>
    </location>
</feature>
<dbReference type="InterPro" id="IPR032675">
    <property type="entry name" value="LRR_dom_sf"/>
</dbReference>
<keyword evidence="6" id="KW-1185">Reference proteome</keyword>
<dbReference type="SMART" id="SM00368">
    <property type="entry name" value="LRR_RI"/>
    <property type="match status" value="7"/>
</dbReference>
<dbReference type="Proteomes" id="UP000235965">
    <property type="component" value="Unassembled WGS sequence"/>
</dbReference>
<comment type="similarity">
    <text evidence="3">Belongs to the PPP1R37 family.</text>
</comment>
<name>A0A2J7R1V9_9NEOP</name>
<feature type="compositionally biased region" description="Pro residues" evidence="4">
    <location>
        <begin position="527"/>
        <end position="541"/>
    </location>
</feature>
<evidence type="ECO:0000256" key="4">
    <source>
        <dbReference type="SAM" id="MobiDB-lite"/>
    </source>
</evidence>
<protein>
    <recommendedName>
        <fullName evidence="7">Protein phosphatase 1 regulatory subunit 37</fullName>
    </recommendedName>
</protein>
<dbReference type="PANTHER" id="PTHR24112">
    <property type="entry name" value="LEUCINE-RICH REPEAT, ISOFORM F-RELATED"/>
    <property type="match status" value="1"/>
</dbReference>
<evidence type="ECO:0000256" key="1">
    <source>
        <dbReference type="ARBA" id="ARBA00022614"/>
    </source>
</evidence>
<accession>A0A2J7R1V9</accession>
<dbReference type="Gene3D" id="3.80.10.10">
    <property type="entry name" value="Ribonuclease Inhibitor"/>
    <property type="match status" value="1"/>
</dbReference>
<dbReference type="OrthoDB" id="10034042at2759"/>
<evidence type="ECO:0000256" key="3">
    <source>
        <dbReference type="ARBA" id="ARBA00038315"/>
    </source>
</evidence>
<proteinExistence type="inferred from homology"/>
<keyword evidence="2" id="KW-0677">Repeat</keyword>
<dbReference type="InParanoid" id="A0A2J7R1V9"/>
<dbReference type="Pfam" id="PF13516">
    <property type="entry name" value="LRR_6"/>
    <property type="match status" value="1"/>
</dbReference>
<dbReference type="SUPFAM" id="SSF52047">
    <property type="entry name" value="RNI-like"/>
    <property type="match status" value="1"/>
</dbReference>
<feature type="region of interest" description="Disordered" evidence="4">
    <location>
        <begin position="457"/>
        <end position="483"/>
    </location>
</feature>
<gene>
    <name evidence="5" type="ORF">B7P43_G03783</name>
</gene>
<dbReference type="CDD" id="cd00116">
    <property type="entry name" value="LRR_RI"/>
    <property type="match status" value="1"/>
</dbReference>